<dbReference type="InterPro" id="IPR036322">
    <property type="entry name" value="WD40_repeat_dom_sf"/>
</dbReference>
<keyword evidence="8" id="KW-1185">Reference proteome</keyword>
<organism evidence="7 8">
    <name type="scientific">Ciona intestinalis</name>
    <name type="common">Transparent sea squirt</name>
    <name type="synonym">Ascidia intestinalis</name>
    <dbReference type="NCBI Taxonomy" id="7719"/>
    <lineage>
        <taxon>Eukaryota</taxon>
        <taxon>Metazoa</taxon>
        <taxon>Chordata</taxon>
        <taxon>Tunicata</taxon>
        <taxon>Ascidiacea</taxon>
        <taxon>Phlebobranchia</taxon>
        <taxon>Cionidae</taxon>
        <taxon>Ciona</taxon>
    </lineage>
</organism>
<dbReference type="InterPro" id="IPR058543">
    <property type="entry name" value="Beta-prop_RSE1/DDB1/CPSF1_2nd"/>
</dbReference>
<dbReference type="Ensembl" id="ENSCINT00000015292.3">
    <property type="protein sequence ID" value="ENSCINP00000015292.3"/>
    <property type="gene ID" value="ENSCING00000007437.3"/>
</dbReference>
<feature type="domain" description="RSE1/DDB1/CPSF1 first beta-propeller" evidence="5">
    <location>
        <begin position="14"/>
        <end position="339"/>
    </location>
</feature>
<evidence type="ECO:0000256" key="3">
    <source>
        <dbReference type="ARBA" id="ARBA00023242"/>
    </source>
</evidence>
<keyword evidence="3" id="KW-0539">Nucleus</keyword>
<dbReference type="AlphaFoldDB" id="F7ANR5"/>
<dbReference type="SUPFAM" id="SSF50978">
    <property type="entry name" value="WD40 repeat-like"/>
    <property type="match status" value="1"/>
</dbReference>
<reference evidence="7" key="3">
    <citation type="submission" date="2025-08" db="UniProtKB">
        <authorList>
            <consortium name="Ensembl"/>
        </authorList>
    </citation>
    <scope>IDENTIFICATION</scope>
</reference>
<dbReference type="FunFam" id="2.130.10.10:FF:000081">
    <property type="entry name" value="DNA damage-binding protein 1"/>
    <property type="match status" value="1"/>
</dbReference>
<protein>
    <recommendedName>
        <fullName evidence="9">DNA damage-binding protein 1</fullName>
    </recommendedName>
</protein>
<reference evidence="7" key="2">
    <citation type="journal article" date="2008" name="Genome Biol.">
        <title>Improved genome assembly and evidence-based global gene model set for the chordate Ciona intestinalis: new insight into intron and operon populations.</title>
        <authorList>
            <person name="Satou Y."/>
            <person name="Mineta K."/>
            <person name="Ogasawara M."/>
            <person name="Sasakura Y."/>
            <person name="Shoguchi E."/>
            <person name="Ueno K."/>
            <person name="Yamada L."/>
            <person name="Matsumoto J."/>
            <person name="Wasserscheid J."/>
            <person name="Dewar K."/>
            <person name="Wiley G.B."/>
            <person name="Macmil S.L."/>
            <person name="Roe B.A."/>
            <person name="Zeller R.W."/>
            <person name="Hastings K.E."/>
            <person name="Lemaire P."/>
            <person name="Lindquist E."/>
            <person name="Endo T."/>
            <person name="Hotta K."/>
            <person name="Inaba K."/>
        </authorList>
    </citation>
    <scope>NUCLEOTIDE SEQUENCE [LARGE SCALE GENOMIC DNA]</scope>
    <source>
        <strain evidence="7">wild type</strain>
    </source>
</reference>
<dbReference type="Pfam" id="PF03178">
    <property type="entry name" value="CPSF_A"/>
    <property type="match status" value="1"/>
</dbReference>
<dbReference type="Pfam" id="PF10433">
    <property type="entry name" value="Beta-prop_RSE1_1st"/>
    <property type="match status" value="1"/>
</dbReference>
<evidence type="ECO:0000259" key="5">
    <source>
        <dbReference type="Pfam" id="PF10433"/>
    </source>
</evidence>
<dbReference type="EMBL" id="EAAA01002713">
    <property type="status" value="NOT_ANNOTATED_CDS"/>
    <property type="molecule type" value="Genomic_DNA"/>
</dbReference>
<feature type="domain" description="RSE1/DDB1/CPSF1 C-terminal" evidence="4">
    <location>
        <begin position="796"/>
        <end position="1105"/>
    </location>
</feature>
<comment type="subcellular location">
    <subcellularLocation>
        <location evidence="1">Nucleus</location>
    </subcellularLocation>
</comment>
<accession>F7ANR5</accession>
<dbReference type="STRING" id="7719.ENSCINP00000015292"/>
<evidence type="ECO:0000259" key="4">
    <source>
        <dbReference type="Pfam" id="PF03178"/>
    </source>
</evidence>
<dbReference type="InterPro" id="IPR018846">
    <property type="entry name" value="Beta-prop_RSE1/DDB1/CPSF1_1st"/>
</dbReference>
<comment type="similarity">
    <text evidence="2">Belongs to the DDB1 family.</text>
</comment>
<dbReference type="InterPro" id="IPR050358">
    <property type="entry name" value="RSE1/DDB1/CFT1"/>
</dbReference>
<evidence type="ECO:0000256" key="1">
    <source>
        <dbReference type="ARBA" id="ARBA00004123"/>
    </source>
</evidence>
<dbReference type="Proteomes" id="UP000008144">
    <property type="component" value="Chromosome 8"/>
</dbReference>
<evidence type="ECO:0000313" key="8">
    <source>
        <dbReference type="Proteomes" id="UP000008144"/>
    </source>
</evidence>
<dbReference type="InParanoid" id="F7ANR5"/>
<dbReference type="FunCoup" id="F7ANR5">
    <property type="interactions" value="1049"/>
</dbReference>
<sequence length="1145" mass="127378">MSSNYIVTAHKPTAVKQCITGNFTSGSDLNLLISKNTRLELFTVTPEGLRPVKEINIYGRIAVLKFFRPEGEDRDLLFILTERYHGCILQYKATDGGCEIITKASGDLSDTVGRPPETGIIGIIDPTSKLIGLRLYEGVFKFLPYDPTSEELRPFNIRIEELSVIDAKFLHGYTTPTLVIIYQNSQGRHVKTYIVDVRDKEVVAGPWKQENIDAEANFIINVPKPLAGSIIIGQESITYHNGDKYIPIAPPQIKDTINCYAPVDKDGSRYLLGDLAGHLFILLLESDEMMDGTNTVRDLKIELLGEVSIPEAISYLDNGVVYIGSRLGDSQLIRLHTTPVEVQLCVFVLDTYTNLGPIIDMCVVDLDRQGQGQVVTCSGAFKEGSLRIIRNGIGIQEHASIDLPGIKENKGLWPLRVFDTSRSYDTLVISFVGHSRILQLSGEEVEETDLPGFDDESQTFYCSNVCHNQLVQITEKSIRLISHTERRQVHEWKPKNDRHISVATCNKSQVLLAIGSSLHYFEIQPGEVIERACVDLPHEVACLTIEPLVSDPSELEGPDFVTASICAVGLWNDNTARVLKLPTLEEMHQQKLADEIIPRSILLVQFDGINYLLVTLGDGTLFYFTLNPETGYISDRKKVPLGTQPTSLSVFTSGGSRTVFACSDRPTVVYSSNKKLVFSNVNLKEVSHMCPLDSDGYPDSLALANDNTLLIGTIDEIQKLHIRTVPLYESPRRIAYQEESQCFGLVTLRTDSVDATGDKMKITRPSASTQASVCTKSPPVDGRSVEGFSATADIGSLLIIDQHTFEVHHAYQLDTNEEPLSIMSCKLGSDPNSYFVVGTAFVYMEETEPKHGRILVFHYIDNKLTLVAEKEVKGAVFCLCQFNGHVLAAINTSVSIYQWTTEKELRAECSNQSNILALYLKCKGDFVLVGDLMRSMSILNYKHVEGNLDEIAKDYSPNWMTAVEILDDDNFLGAENFYNVFICQKDSGATTDEERSKLREAALFHVGDSINTFRHGSLVMQNVGETAVSSKGHILFGTVHGSIGVITTVDEDLYAFLHSIQNRLAKVIKSVGNIDHESWRSFCTNEKTEAHRGFVDGDLIECFLDLNREKMAEVAKGLMVKEHGTKREATVDDLIKAVEEMNRIH</sequence>
<dbReference type="GO" id="GO:0043161">
    <property type="term" value="P:proteasome-mediated ubiquitin-dependent protein catabolic process"/>
    <property type="evidence" value="ECO:0000318"/>
    <property type="project" value="GO_Central"/>
</dbReference>
<evidence type="ECO:0000256" key="2">
    <source>
        <dbReference type="ARBA" id="ARBA00007453"/>
    </source>
</evidence>
<name>F7ANR5_CIOIN</name>
<dbReference type="OMA" id="HQDFLMR"/>
<feature type="domain" description="RSE1/DDB1/CPSF1 second beta-propeller" evidence="6">
    <location>
        <begin position="395"/>
        <end position="714"/>
    </location>
</feature>
<dbReference type="InterPro" id="IPR015943">
    <property type="entry name" value="WD40/YVTN_repeat-like_dom_sf"/>
</dbReference>
<reference evidence="8" key="1">
    <citation type="journal article" date="2002" name="Science">
        <title>The draft genome of Ciona intestinalis: insights into chordate and vertebrate origins.</title>
        <authorList>
            <person name="Dehal P."/>
            <person name="Satou Y."/>
            <person name="Campbell R.K."/>
            <person name="Chapman J."/>
            <person name="Degnan B."/>
            <person name="De Tomaso A."/>
            <person name="Davidson B."/>
            <person name="Di Gregorio A."/>
            <person name="Gelpke M."/>
            <person name="Goodstein D.M."/>
            <person name="Harafuji N."/>
            <person name="Hastings K.E."/>
            <person name="Ho I."/>
            <person name="Hotta K."/>
            <person name="Huang W."/>
            <person name="Kawashima T."/>
            <person name="Lemaire P."/>
            <person name="Martinez D."/>
            <person name="Meinertzhagen I.A."/>
            <person name="Necula S."/>
            <person name="Nonaka M."/>
            <person name="Putnam N."/>
            <person name="Rash S."/>
            <person name="Saiga H."/>
            <person name="Satake M."/>
            <person name="Terry A."/>
            <person name="Yamada L."/>
            <person name="Wang H.G."/>
            <person name="Awazu S."/>
            <person name="Azumi K."/>
            <person name="Boore J."/>
            <person name="Branno M."/>
            <person name="Chin-Bow S."/>
            <person name="DeSantis R."/>
            <person name="Doyle S."/>
            <person name="Francino P."/>
            <person name="Keys D.N."/>
            <person name="Haga S."/>
            <person name="Hayashi H."/>
            <person name="Hino K."/>
            <person name="Imai K.S."/>
            <person name="Inaba K."/>
            <person name="Kano S."/>
            <person name="Kobayashi K."/>
            <person name="Kobayashi M."/>
            <person name="Lee B.I."/>
            <person name="Makabe K.W."/>
            <person name="Manohar C."/>
            <person name="Matassi G."/>
            <person name="Medina M."/>
            <person name="Mochizuki Y."/>
            <person name="Mount S."/>
            <person name="Morishita T."/>
            <person name="Miura S."/>
            <person name="Nakayama A."/>
            <person name="Nishizaka S."/>
            <person name="Nomoto H."/>
            <person name="Ohta F."/>
            <person name="Oishi K."/>
            <person name="Rigoutsos I."/>
            <person name="Sano M."/>
            <person name="Sasaki A."/>
            <person name="Sasakura Y."/>
            <person name="Shoguchi E."/>
            <person name="Shin-i T."/>
            <person name="Spagnuolo A."/>
            <person name="Stainier D."/>
            <person name="Suzuki M.M."/>
            <person name="Tassy O."/>
            <person name="Takatori N."/>
            <person name="Tokuoka M."/>
            <person name="Yagi K."/>
            <person name="Yoshizaki F."/>
            <person name="Wada S."/>
            <person name="Zhang C."/>
            <person name="Hyatt P.D."/>
            <person name="Larimer F."/>
            <person name="Detter C."/>
            <person name="Doggett N."/>
            <person name="Glavina T."/>
            <person name="Hawkins T."/>
            <person name="Richardson P."/>
            <person name="Lucas S."/>
            <person name="Kohara Y."/>
            <person name="Levine M."/>
            <person name="Satoh N."/>
            <person name="Rokhsar D.S."/>
        </authorList>
    </citation>
    <scope>NUCLEOTIDE SEQUENCE [LARGE SCALE GENOMIC DNA]</scope>
</reference>
<proteinExistence type="inferred from homology"/>
<dbReference type="PANTHER" id="PTHR10644">
    <property type="entry name" value="DNA REPAIR/RNA PROCESSING CPSF FAMILY"/>
    <property type="match status" value="1"/>
</dbReference>
<dbReference type="Gene3D" id="2.130.10.10">
    <property type="entry name" value="YVTN repeat-like/Quinoprotein amine dehydrogenase"/>
    <property type="match status" value="3"/>
</dbReference>
<dbReference type="FunFam" id="2.130.10.10:FF:000070">
    <property type="entry name" value="DNA damage-binding protein 1"/>
    <property type="match status" value="1"/>
</dbReference>
<dbReference type="FunFam" id="1.10.150.910:FF:000003">
    <property type="entry name" value="DNA damage-binding protein 1a"/>
    <property type="match status" value="1"/>
</dbReference>
<reference evidence="7" key="4">
    <citation type="submission" date="2025-09" db="UniProtKB">
        <authorList>
            <consortium name="Ensembl"/>
        </authorList>
    </citation>
    <scope>IDENTIFICATION</scope>
</reference>
<evidence type="ECO:0000259" key="6">
    <source>
        <dbReference type="Pfam" id="PF23726"/>
    </source>
</evidence>
<evidence type="ECO:0000313" key="7">
    <source>
        <dbReference type="Ensembl" id="ENSCINP00000015292.3"/>
    </source>
</evidence>
<dbReference type="Gene3D" id="1.10.150.910">
    <property type="match status" value="1"/>
</dbReference>
<dbReference type="GO" id="GO:0003676">
    <property type="term" value="F:nucleic acid binding"/>
    <property type="evidence" value="ECO:0007669"/>
    <property type="project" value="InterPro"/>
</dbReference>
<dbReference type="GO" id="GO:0005634">
    <property type="term" value="C:nucleus"/>
    <property type="evidence" value="ECO:0000318"/>
    <property type="project" value="GO_Central"/>
</dbReference>
<evidence type="ECO:0008006" key="9">
    <source>
        <dbReference type="Google" id="ProtNLM"/>
    </source>
</evidence>
<dbReference type="InterPro" id="IPR004871">
    <property type="entry name" value="RSE1/DDB1/CPSF1_C"/>
</dbReference>
<dbReference type="HOGENOM" id="CLU_002893_0_1_1"/>
<dbReference type="GeneTree" id="ENSGT00950000183151"/>
<dbReference type="GO" id="GO:0035861">
    <property type="term" value="C:site of double-strand break"/>
    <property type="evidence" value="ECO:0000318"/>
    <property type="project" value="GO_Central"/>
</dbReference>
<dbReference type="GO" id="GO:0006281">
    <property type="term" value="P:DNA repair"/>
    <property type="evidence" value="ECO:0000318"/>
    <property type="project" value="GO_Central"/>
</dbReference>
<dbReference type="Pfam" id="PF23726">
    <property type="entry name" value="Beta-prop_RSE1_2nd"/>
    <property type="match status" value="1"/>
</dbReference>